<sequence>MKLTYKRILIFFSVALNIGFVVVALTLVWQHAKPAHQRSWREIVDVVDQLALPASESEVALDNIRVFRSEFDQLDQDLKTARGDILRLLARKGPLDREQLHGLMAVADACVKRKSERFEVHVMALRQLLGDEKGAQFFSLLEKKVKPKGGPSHQ</sequence>
<protein>
    <recommendedName>
        <fullName evidence="4">Periplasmic heavy metal sensor</fullName>
    </recommendedName>
</protein>
<dbReference type="AlphaFoldDB" id="A0A5K7ZTZ9"/>
<keyword evidence="1" id="KW-0472">Membrane</keyword>
<evidence type="ECO:0000256" key="1">
    <source>
        <dbReference type="SAM" id="Phobius"/>
    </source>
</evidence>
<proteinExistence type="predicted"/>
<gene>
    <name evidence="2" type="ORF">DSCO28_42480</name>
</gene>
<keyword evidence="1" id="KW-0812">Transmembrane</keyword>
<evidence type="ECO:0000313" key="2">
    <source>
        <dbReference type="EMBL" id="BBO83682.1"/>
    </source>
</evidence>
<dbReference type="EMBL" id="AP021876">
    <property type="protein sequence ID" value="BBO83682.1"/>
    <property type="molecule type" value="Genomic_DNA"/>
</dbReference>
<dbReference type="KEGG" id="dov:DSCO28_42480"/>
<dbReference type="RefSeq" id="WP_155311210.1">
    <property type="nucleotide sequence ID" value="NZ_AP021876.1"/>
</dbReference>
<reference evidence="2 3" key="1">
    <citation type="submission" date="2019-11" db="EMBL/GenBank/DDBJ databases">
        <title>Comparative genomics of hydrocarbon-degrading Desulfosarcina strains.</title>
        <authorList>
            <person name="Watanabe M."/>
            <person name="Kojima H."/>
            <person name="Fukui M."/>
        </authorList>
    </citation>
    <scope>NUCLEOTIDE SEQUENCE [LARGE SCALE GENOMIC DNA]</scope>
    <source>
        <strain evidence="2 3">28bB2T</strain>
    </source>
</reference>
<evidence type="ECO:0008006" key="4">
    <source>
        <dbReference type="Google" id="ProtNLM"/>
    </source>
</evidence>
<name>A0A5K7ZTZ9_9BACT</name>
<organism evidence="2 3">
    <name type="scientific">Desulfosarcina ovata subsp. sediminis</name>
    <dbReference type="NCBI Taxonomy" id="885957"/>
    <lineage>
        <taxon>Bacteria</taxon>
        <taxon>Pseudomonadati</taxon>
        <taxon>Thermodesulfobacteriota</taxon>
        <taxon>Desulfobacteria</taxon>
        <taxon>Desulfobacterales</taxon>
        <taxon>Desulfosarcinaceae</taxon>
        <taxon>Desulfosarcina</taxon>
    </lineage>
</organism>
<dbReference type="Proteomes" id="UP000425960">
    <property type="component" value="Chromosome"/>
</dbReference>
<accession>A0A5K7ZTZ9</accession>
<keyword evidence="1" id="KW-1133">Transmembrane helix</keyword>
<evidence type="ECO:0000313" key="3">
    <source>
        <dbReference type="Proteomes" id="UP000425960"/>
    </source>
</evidence>
<feature type="transmembrane region" description="Helical" evidence="1">
    <location>
        <begin position="7"/>
        <end position="29"/>
    </location>
</feature>